<evidence type="ECO:0000313" key="2">
    <source>
        <dbReference type="Proteomes" id="UP001151760"/>
    </source>
</evidence>
<reference evidence="1" key="2">
    <citation type="submission" date="2022-01" db="EMBL/GenBank/DDBJ databases">
        <authorList>
            <person name="Yamashiro T."/>
            <person name="Shiraishi A."/>
            <person name="Satake H."/>
            <person name="Nakayama K."/>
        </authorList>
    </citation>
    <scope>NUCLEOTIDE SEQUENCE</scope>
</reference>
<organism evidence="1 2">
    <name type="scientific">Tanacetum coccineum</name>
    <dbReference type="NCBI Taxonomy" id="301880"/>
    <lineage>
        <taxon>Eukaryota</taxon>
        <taxon>Viridiplantae</taxon>
        <taxon>Streptophyta</taxon>
        <taxon>Embryophyta</taxon>
        <taxon>Tracheophyta</taxon>
        <taxon>Spermatophyta</taxon>
        <taxon>Magnoliopsida</taxon>
        <taxon>eudicotyledons</taxon>
        <taxon>Gunneridae</taxon>
        <taxon>Pentapetalae</taxon>
        <taxon>asterids</taxon>
        <taxon>campanulids</taxon>
        <taxon>Asterales</taxon>
        <taxon>Asteraceae</taxon>
        <taxon>Asteroideae</taxon>
        <taxon>Anthemideae</taxon>
        <taxon>Anthemidinae</taxon>
        <taxon>Tanacetum</taxon>
    </lineage>
</organism>
<keyword evidence="2" id="KW-1185">Reference proteome</keyword>
<sequence length="76" mass="8294">MQLAEIKCTGRGRVDSMRKYEGTGGINEAAHATAAATALCKEDDEDEQVEWGFGLLAIEITTHTQNCHSKNELKEA</sequence>
<gene>
    <name evidence="1" type="ORF">Tco_0939236</name>
</gene>
<comment type="caution">
    <text evidence="1">The sequence shown here is derived from an EMBL/GenBank/DDBJ whole genome shotgun (WGS) entry which is preliminary data.</text>
</comment>
<reference evidence="1" key="1">
    <citation type="journal article" date="2022" name="Int. J. Mol. Sci.">
        <title>Draft Genome of Tanacetum Coccineum: Genomic Comparison of Closely Related Tanacetum-Family Plants.</title>
        <authorList>
            <person name="Yamashiro T."/>
            <person name="Shiraishi A."/>
            <person name="Nakayama K."/>
            <person name="Satake H."/>
        </authorList>
    </citation>
    <scope>NUCLEOTIDE SEQUENCE</scope>
</reference>
<dbReference type="EMBL" id="BQNB010015381">
    <property type="protein sequence ID" value="GJT39371.1"/>
    <property type="molecule type" value="Genomic_DNA"/>
</dbReference>
<dbReference type="Proteomes" id="UP001151760">
    <property type="component" value="Unassembled WGS sequence"/>
</dbReference>
<protein>
    <submittedName>
        <fullName evidence="1">Uncharacterized protein</fullName>
    </submittedName>
</protein>
<proteinExistence type="predicted"/>
<name>A0ABQ5DJH7_9ASTR</name>
<evidence type="ECO:0000313" key="1">
    <source>
        <dbReference type="EMBL" id="GJT39371.1"/>
    </source>
</evidence>
<accession>A0ABQ5DJH7</accession>